<dbReference type="PROSITE" id="PS50943">
    <property type="entry name" value="HTH_CROC1"/>
    <property type="match status" value="1"/>
</dbReference>
<dbReference type="Proteomes" id="UP000035065">
    <property type="component" value="Unassembled WGS sequence"/>
</dbReference>
<feature type="domain" description="HTH cro/C1-type" evidence="1">
    <location>
        <begin position="31"/>
        <end position="72"/>
    </location>
</feature>
<dbReference type="RefSeq" id="WP_009679791.1">
    <property type="nucleotide sequence ID" value="NZ_AEUD01000010.1"/>
</dbReference>
<dbReference type="CDD" id="cd00093">
    <property type="entry name" value="HTH_XRE"/>
    <property type="match status" value="1"/>
</dbReference>
<dbReference type="eggNOG" id="ENOG5031WDR">
    <property type="taxonomic scope" value="Bacteria"/>
</dbReference>
<gene>
    <name evidence="2" type="ORF">SCNU_12892</name>
</gene>
<evidence type="ECO:0000313" key="2">
    <source>
        <dbReference type="EMBL" id="EGD54785.1"/>
    </source>
</evidence>
<dbReference type="SUPFAM" id="SSF47413">
    <property type="entry name" value="lambda repressor-like DNA-binding domains"/>
    <property type="match status" value="1"/>
</dbReference>
<proteinExistence type="predicted"/>
<dbReference type="GO" id="GO:0003677">
    <property type="term" value="F:DNA binding"/>
    <property type="evidence" value="ECO:0007669"/>
    <property type="project" value="InterPro"/>
</dbReference>
<dbReference type="EMBL" id="AEUD01000010">
    <property type="protein sequence ID" value="EGD54785.1"/>
    <property type="molecule type" value="Genomic_DNA"/>
</dbReference>
<name>F1YKZ1_9ACTN</name>
<organism evidence="2 3">
    <name type="scientific">Gordonia neofelifaecis NRRL B-59395</name>
    <dbReference type="NCBI Taxonomy" id="644548"/>
    <lineage>
        <taxon>Bacteria</taxon>
        <taxon>Bacillati</taxon>
        <taxon>Actinomycetota</taxon>
        <taxon>Actinomycetes</taxon>
        <taxon>Mycobacteriales</taxon>
        <taxon>Gordoniaceae</taxon>
        <taxon>Gordonia</taxon>
    </lineage>
</organism>
<sequence length="157" mass="16868">MARAILPEPWNSALVEAGFVDSYGAASLQPLADEVSVHPSTLSRAIRGLNVRPSGAVVKSLSNALGLPMSTIAEWISAAYSEEGLGAPYLAPRGSETLTQIQRNSVTSIINAFIDQNARTRRPSMNSMEVAIFARELGVSRGRVVEAMDVVQQQTER</sequence>
<dbReference type="AlphaFoldDB" id="F1YKZ1"/>
<dbReference type="Pfam" id="PF01381">
    <property type="entry name" value="HTH_3"/>
    <property type="match status" value="1"/>
</dbReference>
<protein>
    <recommendedName>
        <fullName evidence="1">HTH cro/C1-type domain-containing protein</fullName>
    </recommendedName>
</protein>
<dbReference type="InterPro" id="IPR001387">
    <property type="entry name" value="Cro/C1-type_HTH"/>
</dbReference>
<reference evidence="2 3" key="1">
    <citation type="journal article" date="2011" name="J. Bacteriol.">
        <title>Draft Genome Sequence of Gordonia neofelifaecis NRRL B-59395, a Cholesterol-Degrading Actinomycete.</title>
        <authorList>
            <person name="Ge F."/>
            <person name="Li W."/>
            <person name="Chen G."/>
            <person name="Liu Y."/>
            <person name="Zhang G."/>
            <person name="Yong B."/>
            <person name="Wang Q."/>
            <person name="Wang N."/>
            <person name="Huang Z."/>
            <person name="Li W."/>
            <person name="Wang J."/>
            <person name="Wu C."/>
            <person name="Xie Q."/>
            <person name="Liu G."/>
        </authorList>
    </citation>
    <scope>NUCLEOTIDE SEQUENCE [LARGE SCALE GENOMIC DNA]</scope>
    <source>
        <strain evidence="2 3">NRRL B-59395</strain>
    </source>
</reference>
<dbReference type="OrthoDB" id="4571573at2"/>
<accession>F1YKZ1</accession>
<dbReference type="InterPro" id="IPR010982">
    <property type="entry name" value="Lambda_DNA-bd_dom_sf"/>
</dbReference>
<dbReference type="STRING" id="644548.SCNU_12892"/>
<keyword evidence="3" id="KW-1185">Reference proteome</keyword>
<evidence type="ECO:0000313" key="3">
    <source>
        <dbReference type="Proteomes" id="UP000035065"/>
    </source>
</evidence>
<evidence type="ECO:0000259" key="1">
    <source>
        <dbReference type="PROSITE" id="PS50943"/>
    </source>
</evidence>
<comment type="caution">
    <text evidence="2">The sequence shown here is derived from an EMBL/GenBank/DDBJ whole genome shotgun (WGS) entry which is preliminary data.</text>
</comment>